<evidence type="ECO:0000256" key="4">
    <source>
        <dbReference type="ARBA" id="ARBA00022645"/>
    </source>
</evidence>
<evidence type="ECO:0000256" key="1">
    <source>
        <dbReference type="ARBA" id="ARBA00004752"/>
    </source>
</evidence>
<dbReference type="GO" id="GO:0008658">
    <property type="term" value="F:penicillin binding"/>
    <property type="evidence" value="ECO:0007669"/>
    <property type="project" value="InterPro"/>
</dbReference>
<comment type="similarity">
    <text evidence="2">In the C-terminal section; belongs to the transpeptidase family.</text>
</comment>
<accession>A0A1V2H4T0</accession>
<evidence type="ECO:0000256" key="5">
    <source>
        <dbReference type="ARBA" id="ARBA00022670"/>
    </source>
</evidence>
<evidence type="ECO:0000256" key="3">
    <source>
        <dbReference type="ARBA" id="ARBA00007739"/>
    </source>
</evidence>
<organism evidence="15 16">
    <name type="scientific">Teichococcus deserti</name>
    <dbReference type="NCBI Taxonomy" id="1817963"/>
    <lineage>
        <taxon>Bacteria</taxon>
        <taxon>Pseudomonadati</taxon>
        <taxon>Pseudomonadota</taxon>
        <taxon>Alphaproteobacteria</taxon>
        <taxon>Acetobacterales</taxon>
        <taxon>Roseomonadaceae</taxon>
        <taxon>Roseomonas</taxon>
    </lineage>
</organism>
<evidence type="ECO:0000256" key="9">
    <source>
        <dbReference type="ARBA" id="ARBA00023268"/>
    </source>
</evidence>
<dbReference type="InterPro" id="IPR036950">
    <property type="entry name" value="PBP_transglycosylase"/>
</dbReference>
<dbReference type="InterPro" id="IPR001264">
    <property type="entry name" value="Glyco_trans_51"/>
</dbReference>
<feature type="transmembrane region" description="Helical" evidence="12">
    <location>
        <begin position="12"/>
        <end position="38"/>
    </location>
</feature>
<dbReference type="EMBL" id="MLCO01000066">
    <property type="protein sequence ID" value="ONG55796.1"/>
    <property type="molecule type" value="Genomic_DNA"/>
</dbReference>
<protein>
    <recommendedName>
        <fullName evidence="10">peptidoglycan glycosyltransferase</fullName>
        <ecNumber evidence="10">2.4.99.28</ecNumber>
    </recommendedName>
</protein>
<feature type="domain" description="Penicillin-binding protein transpeptidase" evidence="13">
    <location>
        <begin position="327"/>
        <end position="585"/>
    </location>
</feature>
<dbReference type="Pfam" id="PF00905">
    <property type="entry name" value="Transpeptidase"/>
    <property type="match status" value="1"/>
</dbReference>
<keyword evidence="8" id="KW-0378">Hydrolase</keyword>
<dbReference type="InterPro" id="IPR035437">
    <property type="entry name" value="SNase_OB-fold_sf"/>
</dbReference>
<dbReference type="AlphaFoldDB" id="A0A1V2H4T0"/>
<dbReference type="RefSeq" id="WP_076956900.1">
    <property type="nucleotide sequence ID" value="NZ_MLCO01000066.1"/>
</dbReference>
<evidence type="ECO:0000256" key="12">
    <source>
        <dbReference type="SAM" id="Phobius"/>
    </source>
</evidence>
<dbReference type="SUPFAM" id="SSF56601">
    <property type="entry name" value="beta-lactamase/transpeptidase-like"/>
    <property type="match status" value="1"/>
</dbReference>
<dbReference type="PANTHER" id="PTHR32282:SF33">
    <property type="entry name" value="PEPTIDOGLYCAN GLYCOSYLTRANSFERASE"/>
    <property type="match status" value="1"/>
</dbReference>
<dbReference type="NCBIfam" id="TIGR02074">
    <property type="entry name" value="PBP_1a_fam"/>
    <property type="match status" value="1"/>
</dbReference>
<dbReference type="GO" id="GO:0030288">
    <property type="term" value="C:outer membrane-bounded periplasmic space"/>
    <property type="evidence" value="ECO:0007669"/>
    <property type="project" value="TreeGrafter"/>
</dbReference>
<evidence type="ECO:0000256" key="6">
    <source>
        <dbReference type="ARBA" id="ARBA00022676"/>
    </source>
</evidence>
<keyword evidence="12" id="KW-1133">Transmembrane helix</keyword>
<evidence type="ECO:0000256" key="8">
    <source>
        <dbReference type="ARBA" id="ARBA00022801"/>
    </source>
</evidence>
<dbReference type="EC" id="2.4.99.28" evidence="10"/>
<keyword evidence="6" id="KW-0328">Glycosyltransferase</keyword>
<dbReference type="GO" id="GO:0008955">
    <property type="term" value="F:peptidoglycan glycosyltransferase activity"/>
    <property type="evidence" value="ECO:0007669"/>
    <property type="project" value="UniProtKB-EC"/>
</dbReference>
<dbReference type="UniPathway" id="UPA00219"/>
<keyword evidence="5" id="KW-0645">Protease</keyword>
<evidence type="ECO:0000313" key="15">
    <source>
        <dbReference type="EMBL" id="ONG55796.1"/>
    </source>
</evidence>
<gene>
    <name evidence="15" type="ORF">BKE38_08400</name>
</gene>
<dbReference type="InterPro" id="IPR012338">
    <property type="entry name" value="Beta-lactam/transpept-like"/>
</dbReference>
<proteinExistence type="inferred from homology"/>
<dbReference type="SUPFAM" id="SSF50199">
    <property type="entry name" value="Staphylococcal nuclease"/>
    <property type="match status" value="1"/>
</dbReference>
<keyword evidence="9" id="KW-0511">Multifunctional enzyme</keyword>
<keyword evidence="4" id="KW-0121">Carboxypeptidase</keyword>
<dbReference type="GO" id="GO:0006508">
    <property type="term" value="P:proteolysis"/>
    <property type="evidence" value="ECO:0007669"/>
    <property type="project" value="UniProtKB-KW"/>
</dbReference>
<dbReference type="InterPro" id="IPR001460">
    <property type="entry name" value="PCN-bd_Tpept"/>
</dbReference>
<dbReference type="Gene3D" id="3.40.710.10">
    <property type="entry name" value="DD-peptidase/beta-lactamase superfamily"/>
    <property type="match status" value="1"/>
</dbReference>
<dbReference type="SUPFAM" id="SSF53955">
    <property type="entry name" value="Lysozyme-like"/>
    <property type="match status" value="1"/>
</dbReference>
<dbReference type="GO" id="GO:0009252">
    <property type="term" value="P:peptidoglycan biosynthetic process"/>
    <property type="evidence" value="ECO:0007669"/>
    <property type="project" value="UniProtKB-UniPathway"/>
</dbReference>
<evidence type="ECO:0000259" key="13">
    <source>
        <dbReference type="Pfam" id="PF00905"/>
    </source>
</evidence>
<dbReference type="Pfam" id="PF00912">
    <property type="entry name" value="Transgly"/>
    <property type="match status" value="1"/>
</dbReference>
<dbReference type="InterPro" id="IPR050396">
    <property type="entry name" value="Glycosyltr_51/Transpeptidase"/>
</dbReference>
<evidence type="ECO:0000256" key="10">
    <source>
        <dbReference type="ARBA" id="ARBA00044770"/>
    </source>
</evidence>
<evidence type="ECO:0000259" key="14">
    <source>
        <dbReference type="Pfam" id="PF00912"/>
    </source>
</evidence>
<sequence>MKARVRAAARRVLRPWPLLAVTAGMGLMVLGFAGWALLRIPVPPVVVAAGAPASLVLEARDGVGFAARGTLRGDPVQAASLPQPLASAVIAIEDRRFLEHGGIDLRGIARAAWRNATGDRRPEGASTITQQLARMSWLSQERSLTRKLQEALLSVWLERQLPKEDILARYLNAAYFGAGAVGADAAARRYFGKPAGEVSLAEAALLAGLLRAPSALSPIRNREGAEARASLVLGAMQETGSAAPEAVAAARAAPVALQAPPEMLPGRGYFADWAEAEARRLVGPAPVDLMVRTTLDPKLQDLAERVIATRLDRDGARLKAGQAALLALAPDGAVLAAVGGRDYAASQFSRITQARRQPGSLFKLFVYAAALEAGFRPDQVVQDQPVTIGDWSPGNANGRFRGSVTLREAFAQSINTVAVQLQEAAGRPQVAAIAHRLGVTGEIGLHPSMALGTSGATLAEMTAAYGSIGFGQRLEPWLVQEVRARDRALYTRPTAREATPPVPAAVQQGLLDMMLAAVRDGTGRAARLDRPVAGKTGTTQDSRDAWFIGMTADAVVGVWVGNDDNSPMADVSGGGLPAAIWHDFMAEADKLRTTAAPSAATAPPEAAATPAERIEGVPGLVDTGTLVIEGRLVRLSGVAGSAGDFLQPMAQWIAGRSAQCRAEADASWRCRVEGRDLSELVLSNGGGRATAEAAPELKRAEATARRQRLGVWENGR</sequence>
<dbReference type="Gene3D" id="1.10.3810.10">
    <property type="entry name" value="Biosynthetic peptidoglycan transglycosylase-like"/>
    <property type="match status" value="1"/>
</dbReference>
<name>A0A1V2H4T0_9PROT</name>
<feature type="domain" description="Glycosyl transferase family 51" evidence="14">
    <location>
        <begin position="73"/>
        <end position="237"/>
    </location>
</feature>
<comment type="catalytic activity">
    <reaction evidence="11">
        <text>[GlcNAc-(1-&gt;4)-Mur2Ac(oyl-L-Ala-gamma-D-Glu-L-Lys-D-Ala-D-Ala)](n)-di-trans,octa-cis-undecaprenyl diphosphate + beta-D-GlcNAc-(1-&gt;4)-Mur2Ac(oyl-L-Ala-gamma-D-Glu-L-Lys-D-Ala-D-Ala)-di-trans,octa-cis-undecaprenyl diphosphate = [GlcNAc-(1-&gt;4)-Mur2Ac(oyl-L-Ala-gamma-D-Glu-L-Lys-D-Ala-D-Ala)](n+1)-di-trans,octa-cis-undecaprenyl diphosphate + di-trans,octa-cis-undecaprenyl diphosphate + H(+)</text>
        <dbReference type="Rhea" id="RHEA:23708"/>
        <dbReference type="Rhea" id="RHEA-COMP:9602"/>
        <dbReference type="Rhea" id="RHEA-COMP:9603"/>
        <dbReference type="ChEBI" id="CHEBI:15378"/>
        <dbReference type="ChEBI" id="CHEBI:58405"/>
        <dbReference type="ChEBI" id="CHEBI:60033"/>
        <dbReference type="ChEBI" id="CHEBI:78435"/>
        <dbReference type="EC" id="2.4.99.28"/>
    </reaction>
</comment>
<dbReference type="PANTHER" id="PTHR32282">
    <property type="entry name" value="BINDING PROTEIN TRANSPEPTIDASE, PUTATIVE-RELATED"/>
    <property type="match status" value="1"/>
</dbReference>
<evidence type="ECO:0000313" key="16">
    <source>
        <dbReference type="Proteomes" id="UP000188879"/>
    </source>
</evidence>
<keyword evidence="12" id="KW-0472">Membrane</keyword>
<dbReference type="Proteomes" id="UP000188879">
    <property type="component" value="Unassembled WGS sequence"/>
</dbReference>
<reference evidence="15 16" key="1">
    <citation type="submission" date="2016-10" db="EMBL/GenBank/DDBJ databases">
        <title>Draft Genome sequence of Roseomonas sp. strain M3.</title>
        <authorList>
            <person name="Subhash Y."/>
            <person name="Lee S."/>
        </authorList>
    </citation>
    <scope>NUCLEOTIDE SEQUENCE [LARGE SCALE GENOMIC DNA]</scope>
    <source>
        <strain evidence="15 16">M3</strain>
    </source>
</reference>
<dbReference type="GO" id="GO:0004180">
    <property type="term" value="F:carboxypeptidase activity"/>
    <property type="evidence" value="ECO:0007669"/>
    <property type="project" value="UniProtKB-KW"/>
</dbReference>
<comment type="caution">
    <text evidence="15">The sequence shown here is derived from an EMBL/GenBank/DDBJ whole genome shotgun (WGS) entry which is preliminary data.</text>
</comment>
<comment type="similarity">
    <text evidence="3">In the N-terminal section; belongs to the glycosyltransferase 51 family.</text>
</comment>
<keyword evidence="16" id="KW-1185">Reference proteome</keyword>
<dbReference type="OrthoDB" id="9766909at2"/>
<evidence type="ECO:0000256" key="11">
    <source>
        <dbReference type="ARBA" id="ARBA00049902"/>
    </source>
</evidence>
<dbReference type="InterPro" id="IPR023346">
    <property type="entry name" value="Lysozyme-like_dom_sf"/>
</dbReference>
<evidence type="ECO:0000256" key="7">
    <source>
        <dbReference type="ARBA" id="ARBA00022679"/>
    </source>
</evidence>
<keyword evidence="12" id="KW-0812">Transmembrane</keyword>
<comment type="pathway">
    <text evidence="1">Cell wall biogenesis; peptidoglycan biosynthesis.</text>
</comment>
<evidence type="ECO:0000256" key="2">
    <source>
        <dbReference type="ARBA" id="ARBA00007090"/>
    </source>
</evidence>
<keyword evidence="7" id="KW-0808">Transferase</keyword>